<evidence type="ECO:0000313" key="3">
    <source>
        <dbReference type="Proteomes" id="UP000789405"/>
    </source>
</evidence>
<protein>
    <submittedName>
        <fullName evidence="2">16428_t:CDS:1</fullName>
    </submittedName>
</protein>
<dbReference type="AlphaFoldDB" id="A0A9N9I1K8"/>
<proteinExistence type="predicted"/>
<evidence type="ECO:0000313" key="2">
    <source>
        <dbReference type="EMBL" id="CAG8717134.1"/>
    </source>
</evidence>
<feature type="compositionally biased region" description="Basic and acidic residues" evidence="1">
    <location>
        <begin position="88"/>
        <end position="98"/>
    </location>
</feature>
<organism evidence="2 3">
    <name type="scientific">Dentiscutata erythropus</name>
    <dbReference type="NCBI Taxonomy" id="1348616"/>
    <lineage>
        <taxon>Eukaryota</taxon>
        <taxon>Fungi</taxon>
        <taxon>Fungi incertae sedis</taxon>
        <taxon>Mucoromycota</taxon>
        <taxon>Glomeromycotina</taxon>
        <taxon>Glomeromycetes</taxon>
        <taxon>Diversisporales</taxon>
        <taxon>Gigasporaceae</taxon>
        <taxon>Dentiscutata</taxon>
    </lineage>
</organism>
<accession>A0A9N9I1K8</accession>
<evidence type="ECO:0000256" key="1">
    <source>
        <dbReference type="SAM" id="MobiDB-lite"/>
    </source>
</evidence>
<feature type="non-terminal residue" evidence="2">
    <location>
        <position position="1"/>
    </location>
</feature>
<reference evidence="2" key="1">
    <citation type="submission" date="2021-06" db="EMBL/GenBank/DDBJ databases">
        <authorList>
            <person name="Kallberg Y."/>
            <person name="Tangrot J."/>
            <person name="Rosling A."/>
        </authorList>
    </citation>
    <scope>NUCLEOTIDE SEQUENCE</scope>
    <source>
        <strain evidence="2">MA453B</strain>
    </source>
</reference>
<keyword evidence="3" id="KW-1185">Reference proteome</keyword>
<sequence>AISAELSHKDKGRYKQALPIGCCRPTFTPNSAPTGYADLTFPRDVCSDKKAKWPSKYYLGPSKYSLGPLTETIQVPPSQCTPNAFRAQDIEGREMPSY</sequence>
<dbReference type="Proteomes" id="UP000789405">
    <property type="component" value="Unassembled WGS sequence"/>
</dbReference>
<feature type="region of interest" description="Disordered" evidence="1">
    <location>
        <begin position="77"/>
        <end position="98"/>
    </location>
</feature>
<comment type="caution">
    <text evidence="2">The sequence shown here is derived from an EMBL/GenBank/DDBJ whole genome shotgun (WGS) entry which is preliminary data.</text>
</comment>
<gene>
    <name evidence="2" type="ORF">DERYTH_LOCUS14022</name>
</gene>
<dbReference type="EMBL" id="CAJVPY010010260">
    <property type="protein sequence ID" value="CAG8717134.1"/>
    <property type="molecule type" value="Genomic_DNA"/>
</dbReference>
<name>A0A9N9I1K8_9GLOM</name>